<evidence type="ECO:0000256" key="1">
    <source>
        <dbReference type="SAM" id="MobiDB-lite"/>
    </source>
</evidence>
<protein>
    <submittedName>
        <fullName evidence="3">Uncharacterized protein</fullName>
    </submittedName>
</protein>
<dbReference type="AlphaFoldDB" id="A0A3M7GFN6"/>
<keyword evidence="2" id="KW-1133">Transmembrane helix</keyword>
<sequence>MHSPLPDSAALEAGLFEDQQPSRLSRVQNNVRNLLRSSKTFSANASPLPSPREVRQPCAENHHRSHLNLCLPRVEADPSIPLPTRASSDSNHCASRDVPGILFPPLARHQRAPRDAVTRSSLSDTPHDAMLGHPDMSDSSMAALLQQKEENRQKRAWKRSRHQKRYHRSHRNRTSRWALCVVSGLLLIAIVASCKSSSTGRHLVLSTASTGTSSTFHVLFVLGILMSTIVFVHSLAQACIFKRHGKSSILRIDVLSNDHLKRRQRRHRQHGYRQCERIAFPDIADADYVPPTPIQVHVAADEIRPEASDGSPSPTIHAALAHAWNKDIDILPHPPPAYGRWRGSVRANPDLLHWQPIPSPIDAETPALPSPTYEEAMQEHYSGPESESPVCAHRDSPERRREVRRARPELARSQAVEPEVMEERGGVRVE</sequence>
<dbReference type="Proteomes" id="UP000280598">
    <property type="component" value="Unassembled WGS sequence"/>
</dbReference>
<accession>A0A3M7GFN6</accession>
<feature type="compositionally biased region" description="Basic and acidic residues" evidence="1">
    <location>
        <begin position="392"/>
        <end position="410"/>
    </location>
</feature>
<reference evidence="3 4" key="1">
    <citation type="journal article" date="2018" name="BMC Genomics">
        <title>Genomic evidence for intraspecific hybridization in a clonal and extremely halotolerant yeast.</title>
        <authorList>
            <person name="Gostincar C."/>
            <person name="Stajich J.E."/>
            <person name="Zupancic J."/>
            <person name="Zalar P."/>
            <person name="Gunde-Cimerman N."/>
        </authorList>
    </citation>
    <scope>NUCLEOTIDE SEQUENCE [LARGE SCALE GENOMIC DNA]</scope>
    <source>
        <strain evidence="3 4">EXF-562</strain>
    </source>
</reference>
<keyword evidence="2" id="KW-0812">Transmembrane</keyword>
<evidence type="ECO:0000313" key="4">
    <source>
        <dbReference type="Proteomes" id="UP000280598"/>
    </source>
</evidence>
<gene>
    <name evidence="3" type="ORF">D0860_08216</name>
</gene>
<proteinExistence type="predicted"/>
<comment type="caution">
    <text evidence="3">The sequence shown here is derived from an EMBL/GenBank/DDBJ whole genome shotgun (WGS) entry which is preliminary data.</text>
</comment>
<dbReference type="VEuPathDB" id="FungiDB:BTJ68_01219"/>
<organism evidence="3 4">
    <name type="scientific">Hortaea werneckii</name>
    <name type="common">Black yeast</name>
    <name type="synonym">Cladosporium werneckii</name>
    <dbReference type="NCBI Taxonomy" id="91943"/>
    <lineage>
        <taxon>Eukaryota</taxon>
        <taxon>Fungi</taxon>
        <taxon>Dikarya</taxon>
        <taxon>Ascomycota</taxon>
        <taxon>Pezizomycotina</taxon>
        <taxon>Dothideomycetes</taxon>
        <taxon>Dothideomycetidae</taxon>
        <taxon>Mycosphaerellales</taxon>
        <taxon>Teratosphaeriaceae</taxon>
        <taxon>Hortaea</taxon>
    </lineage>
</organism>
<feature type="region of interest" description="Disordered" evidence="1">
    <location>
        <begin position="107"/>
        <end position="127"/>
    </location>
</feature>
<dbReference type="EMBL" id="QWIS01000266">
    <property type="protein sequence ID" value="RMY99738.1"/>
    <property type="molecule type" value="Genomic_DNA"/>
</dbReference>
<evidence type="ECO:0000256" key="2">
    <source>
        <dbReference type="SAM" id="Phobius"/>
    </source>
</evidence>
<evidence type="ECO:0000313" key="3">
    <source>
        <dbReference type="EMBL" id="RMY99738.1"/>
    </source>
</evidence>
<keyword evidence="2" id="KW-0472">Membrane</keyword>
<feature type="transmembrane region" description="Helical" evidence="2">
    <location>
        <begin position="177"/>
        <end position="198"/>
    </location>
</feature>
<name>A0A3M7GFN6_HORWE</name>
<feature type="region of interest" description="Disordered" evidence="1">
    <location>
        <begin position="41"/>
        <end position="60"/>
    </location>
</feature>
<feature type="transmembrane region" description="Helical" evidence="2">
    <location>
        <begin position="218"/>
        <end position="241"/>
    </location>
</feature>
<feature type="compositionally biased region" description="Basic and acidic residues" evidence="1">
    <location>
        <begin position="421"/>
        <end position="430"/>
    </location>
</feature>
<feature type="region of interest" description="Disordered" evidence="1">
    <location>
        <begin position="362"/>
        <end position="430"/>
    </location>
</feature>